<name>A0A383CTP9_9ZZZZ</name>
<dbReference type="PANTHER" id="PTHR23518">
    <property type="entry name" value="C-METHYLTRANSFERASE"/>
    <property type="match status" value="1"/>
</dbReference>
<evidence type="ECO:0000256" key="1">
    <source>
        <dbReference type="SAM" id="Phobius"/>
    </source>
</evidence>
<evidence type="ECO:0000313" key="3">
    <source>
        <dbReference type="EMBL" id="SVE35726.1"/>
    </source>
</evidence>
<dbReference type="Gene3D" id="1.20.1250.20">
    <property type="entry name" value="MFS general substrate transporter like domains"/>
    <property type="match status" value="1"/>
</dbReference>
<dbReference type="InterPro" id="IPR020846">
    <property type="entry name" value="MFS_dom"/>
</dbReference>
<proteinExistence type="predicted"/>
<dbReference type="InterPro" id="IPR011701">
    <property type="entry name" value="MFS"/>
</dbReference>
<feature type="transmembrane region" description="Helical" evidence="1">
    <location>
        <begin position="75"/>
        <end position="93"/>
    </location>
</feature>
<dbReference type="GO" id="GO:0022857">
    <property type="term" value="F:transmembrane transporter activity"/>
    <property type="evidence" value="ECO:0007669"/>
    <property type="project" value="InterPro"/>
</dbReference>
<dbReference type="Pfam" id="PF07690">
    <property type="entry name" value="MFS_1"/>
    <property type="match status" value="1"/>
</dbReference>
<dbReference type="PANTHER" id="PTHR23518:SF2">
    <property type="entry name" value="MAJOR FACILITATOR SUPERFAMILY TRANSPORTER"/>
    <property type="match status" value="1"/>
</dbReference>
<keyword evidence="1" id="KW-0812">Transmembrane</keyword>
<dbReference type="PROSITE" id="PS50850">
    <property type="entry name" value="MFS"/>
    <property type="match status" value="1"/>
</dbReference>
<keyword evidence="1" id="KW-1133">Transmembrane helix</keyword>
<feature type="non-terminal residue" evidence="3">
    <location>
        <position position="204"/>
    </location>
</feature>
<feature type="transmembrane region" description="Helical" evidence="1">
    <location>
        <begin position="99"/>
        <end position="118"/>
    </location>
</feature>
<dbReference type="SUPFAM" id="SSF103473">
    <property type="entry name" value="MFS general substrate transporter"/>
    <property type="match status" value="1"/>
</dbReference>
<feature type="domain" description="Major facilitator superfamily (MFS) profile" evidence="2">
    <location>
        <begin position="9"/>
        <end position="204"/>
    </location>
</feature>
<organism evidence="3">
    <name type="scientific">marine metagenome</name>
    <dbReference type="NCBI Taxonomy" id="408172"/>
    <lineage>
        <taxon>unclassified sequences</taxon>
        <taxon>metagenomes</taxon>
        <taxon>ecological metagenomes</taxon>
    </lineage>
</organism>
<feature type="transmembrane region" description="Helical" evidence="1">
    <location>
        <begin position="42"/>
        <end position="63"/>
    </location>
</feature>
<keyword evidence="1" id="KW-0472">Membrane</keyword>
<sequence length="204" mass="23419">MKKLRTKFNFRLANNVSLFRSLSNSLVYIFLPLYYFQLGINLVNIGAIVAFSVIATNIAKIYGGSLADNFNRKKIMIWSGILMALTNFSLLFFTSELFFILRGIIFGLAYAMFIPSYSSYVWDISEKTKLATHNAIRSIYRYSGLILAPPIGGLIIYLYGFNALFIISVLIGIYSIYLINKFTEFKHQNKLPKLGKIWENYHKI</sequence>
<accession>A0A383CTP9</accession>
<feature type="transmembrane region" description="Helical" evidence="1">
    <location>
        <begin position="163"/>
        <end position="180"/>
    </location>
</feature>
<reference evidence="3" key="1">
    <citation type="submission" date="2018-05" db="EMBL/GenBank/DDBJ databases">
        <authorList>
            <person name="Lanie J.A."/>
            <person name="Ng W.-L."/>
            <person name="Kazmierczak K.M."/>
            <person name="Andrzejewski T.M."/>
            <person name="Davidsen T.M."/>
            <person name="Wayne K.J."/>
            <person name="Tettelin H."/>
            <person name="Glass J.I."/>
            <person name="Rusch D."/>
            <person name="Podicherti R."/>
            <person name="Tsui H.-C.T."/>
            <person name="Winkler M.E."/>
        </authorList>
    </citation>
    <scope>NUCLEOTIDE SEQUENCE</scope>
</reference>
<dbReference type="AlphaFoldDB" id="A0A383CTP9"/>
<dbReference type="InterPro" id="IPR036259">
    <property type="entry name" value="MFS_trans_sf"/>
</dbReference>
<evidence type="ECO:0000259" key="2">
    <source>
        <dbReference type="PROSITE" id="PS50850"/>
    </source>
</evidence>
<dbReference type="EMBL" id="UINC01211712">
    <property type="protein sequence ID" value="SVE35726.1"/>
    <property type="molecule type" value="Genomic_DNA"/>
</dbReference>
<feature type="transmembrane region" description="Helical" evidence="1">
    <location>
        <begin position="139"/>
        <end position="157"/>
    </location>
</feature>
<gene>
    <name evidence="3" type="ORF">METZ01_LOCUS488580</name>
</gene>
<protein>
    <recommendedName>
        <fullName evidence="2">Major facilitator superfamily (MFS) profile domain-containing protein</fullName>
    </recommendedName>
</protein>